<accession>A0ABY5I790</accession>
<evidence type="ECO:0000313" key="8">
    <source>
        <dbReference type="EMBL" id="UTY40111.1"/>
    </source>
</evidence>
<evidence type="ECO:0000256" key="3">
    <source>
        <dbReference type="ARBA" id="ARBA00022475"/>
    </source>
</evidence>
<evidence type="ECO:0000256" key="1">
    <source>
        <dbReference type="ARBA" id="ARBA00004651"/>
    </source>
</evidence>
<evidence type="ECO:0000313" key="9">
    <source>
        <dbReference type="Proteomes" id="UP001060112"/>
    </source>
</evidence>
<sequence>MKRMKEILPGFIVCLVIGLLAQQIAKFFPSIGAALFAIGIGMLAGNTFLNKEIFNIGTKFSESRLLEYSIVLTGLTLQLTDIMGIGFHGVGFIALQMICTIAICYFIGRRLKFTKKFSLLMCAEMLFVVLQLLEQFHQLLRLIVKIKGFPSRLLM</sequence>
<dbReference type="PANTHER" id="PTHR30106:SF2">
    <property type="entry name" value="UPF0324 INNER MEMBRANE PROTEIN YEIH"/>
    <property type="match status" value="1"/>
</dbReference>
<reference evidence="8" key="1">
    <citation type="submission" date="2022-07" db="EMBL/GenBank/DDBJ databases">
        <title>Faecal culturing of patients with breast cancer.</title>
        <authorList>
            <person name="Teng N.M.Y."/>
            <person name="Kiu R."/>
            <person name="Evans R."/>
            <person name="Baker D.J."/>
            <person name="Zenner C."/>
            <person name="Robinson S.D."/>
            <person name="Hall L.J."/>
        </authorList>
    </citation>
    <scope>NUCLEOTIDE SEQUENCE</scope>
    <source>
        <strain evidence="8">LH1062</strain>
    </source>
</reference>
<dbReference type="Pfam" id="PF03601">
    <property type="entry name" value="Cons_hypoth698"/>
    <property type="match status" value="1"/>
</dbReference>
<evidence type="ECO:0000256" key="4">
    <source>
        <dbReference type="ARBA" id="ARBA00022692"/>
    </source>
</evidence>
<evidence type="ECO:0000256" key="5">
    <source>
        <dbReference type="ARBA" id="ARBA00022989"/>
    </source>
</evidence>
<protein>
    <submittedName>
        <fullName evidence="8">Sulfate exporter family transporter</fullName>
    </submittedName>
</protein>
<comment type="subcellular location">
    <subcellularLocation>
        <location evidence="1">Cell membrane</location>
        <topology evidence="1">Multi-pass membrane protein</topology>
    </subcellularLocation>
</comment>
<comment type="similarity">
    <text evidence="2">Belongs to the UPF0324 family.</text>
</comment>
<name>A0ABY5I790_9FIRM</name>
<feature type="transmembrane region" description="Helical" evidence="7">
    <location>
        <begin position="31"/>
        <end position="49"/>
    </location>
</feature>
<feature type="transmembrane region" description="Helical" evidence="7">
    <location>
        <begin position="65"/>
        <end position="83"/>
    </location>
</feature>
<keyword evidence="9" id="KW-1185">Reference proteome</keyword>
<feature type="transmembrane region" description="Helical" evidence="7">
    <location>
        <begin position="89"/>
        <end position="108"/>
    </location>
</feature>
<dbReference type="PANTHER" id="PTHR30106">
    <property type="entry name" value="INNER MEMBRANE PROTEIN YEIH-RELATED"/>
    <property type="match status" value="1"/>
</dbReference>
<proteinExistence type="inferred from homology"/>
<keyword evidence="4 7" id="KW-0812">Transmembrane</keyword>
<keyword evidence="6 7" id="KW-0472">Membrane</keyword>
<evidence type="ECO:0000256" key="2">
    <source>
        <dbReference type="ARBA" id="ARBA00007977"/>
    </source>
</evidence>
<keyword evidence="5 7" id="KW-1133">Transmembrane helix</keyword>
<evidence type="ECO:0000256" key="6">
    <source>
        <dbReference type="ARBA" id="ARBA00023136"/>
    </source>
</evidence>
<dbReference type="InterPro" id="IPR018383">
    <property type="entry name" value="UPF0324_pro"/>
</dbReference>
<evidence type="ECO:0000256" key="7">
    <source>
        <dbReference type="SAM" id="Phobius"/>
    </source>
</evidence>
<gene>
    <name evidence="8" type="ORF">NMU03_04740</name>
</gene>
<organism evidence="8 9">
    <name type="scientific">Allocoprobacillus halotolerans</name>
    <dbReference type="NCBI Taxonomy" id="2944914"/>
    <lineage>
        <taxon>Bacteria</taxon>
        <taxon>Bacillati</taxon>
        <taxon>Bacillota</taxon>
        <taxon>Erysipelotrichia</taxon>
        <taxon>Erysipelotrichales</taxon>
        <taxon>Erysipelotrichaceae</taxon>
        <taxon>Allocoprobacillus</taxon>
    </lineage>
</organism>
<dbReference type="EMBL" id="CP101620">
    <property type="protein sequence ID" value="UTY40111.1"/>
    <property type="molecule type" value="Genomic_DNA"/>
</dbReference>
<dbReference type="Proteomes" id="UP001060112">
    <property type="component" value="Chromosome"/>
</dbReference>
<keyword evidence="3" id="KW-1003">Cell membrane</keyword>